<feature type="region of interest" description="Disordered" evidence="1">
    <location>
        <begin position="35"/>
        <end position="55"/>
    </location>
</feature>
<reference evidence="4 5" key="2">
    <citation type="submission" date="2020-03" db="EMBL/GenBank/DDBJ databases">
        <authorList>
            <person name="Ichikawa N."/>
            <person name="Kimura A."/>
            <person name="Kitahashi Y."/>
            <person name="Uohara A."/>
        </authorList>
    </citation>
    <scope>NUCLEOTIDE SEQUENCE [LARGE SCALE GENOMIC DNA]</scope>
    <source>
        <strain evidence="4 5">NBRC 105367</strain>
    </source>
</reference>
<feature type="domain" description="Lipoprotein LpqB C-terminal" evidence="3">
    <location>
        <begin position="385"/>
        <end position="552"/>
    </location>
</feature>
<keyword evidence="5" id="KW-1185">Reference proteome</keyword>
<dbReference type="Pfam" id="PF10647">
    <property type="entry name" value="Gmad1"/>
    <property type="match status" value="1"/>
</dbReference>
<dbReference type="InterPro" id="IPR011044">
    <property type="entry name" value="Quino_amine_DH_bsu"/>
</dbReference>
<accession>A0A6F8YG29</accession>
<evidence type="ECO:0000259" key="3">
    <source>
        <dbReference type="Pfam" id="PF10647"/>
    </source>
</evidence>
<dbReference type="EMBL" id="AP022871">
    <property type="protein sequence ID" value="BCB85027.1"/>
    <property type="molecule type" value="Genomic_DNA"/>
</dbReference>
<dbReference type="InterPro" id="IPR019606">
    <property type="entry name" value="GerMN"/>
</dbReference>
<evidence type="ECO:0000256" key="1">
    <source>
        <dbReference type="SAM" id="MobiDB-lite"/>
    </source>
</evidence>
<proteinExistence type="predicted"/>
<dbReference type="Proteomes" id="UP000503011">
    <property type="component" value="Chromosome"/>
</dbReference>
<evidence type="ECO:0000313" key="5">
    <source>
        <dbReference type="Proteomes" id="UP000503011"/>
    </source>
</evidence>
<dbReference type="InterPro" id="IPR018910">
    <property type="entry name" value="LpqB_C"/>
</dbReference>
<dbReference type="AlphaFoldDB" id="A0A6F8YG29"/>
<sequence length="624" mass="66237">MRRRTVLAAAAAAIAVGVSGCGIPAESKVRDIGAGPEAGEEVSGGAGAGPPTRESASTKEAFVSNFLAALAGEPDKMEGRLKAYLTPDAGNAVQAGADLNIVRLRGTPAFDEIGQGTWSVKIDVTHVGVLDARGSIGEAELTRSSYTFKIAVQSTEAGAETWIVTDPPDDLLLSTDALESYYTPRTIYFWSRDRKTLVPDERYMPKELDEGRQPTRIVEWLVAGPSEWLRPAVSRINDQAKNNQNVPYPKDRLEVSLSAKAVEQTDAGPGVDVVAQLGQQLMWSLRWPYVRDGLQLWVDGRGAQVFTKDSVFYAANAANRGPEGQEQQEAQPERFALVDGKIHRLKGSPGGGTQPLPQLLLSNGVNQDIVSATLARESADDGLRTAAALVVRQDEKFKLRVVTAVGDGARPAKETTEYTSMGRAAWLKTPMDVGLVVADKGLYQFTYQLTAGGIPLRRVDLPSAIDGKVTDVSAAPDGRRIAVVAGGRVYVLGISRGGTTTVAVEAMRPVPTTVTNVVAVDWSEEAKLVVAGTGPDGKPAVWELSLDGAIEKPQFNDTGGAVRHLVAYPDDPVAASVTATVMYDRAGAAFDLAGDKPGIEASDVMGADGEVDLSQVTAPFFLLD</sequence>
<dbReference type="Pfam" id="PF10646">
    <property type="entry name" value="Germane"/>
    <property type="match status" value="1"/>
</dbReference>
<gene>
    <name evidence="4" type="ORF">Psuf_023400</name>
</gene>
<organism evidence="4 5">
    <name type="scientific">Phytohabitans suffuscus</name>
    <dbReference type="NCBI Taxonomy" id="624315"/>
    <lineage>
        <taxon>Bacteria</taxon>
        <taxon>Bacillati</taxon>
        <taxon>Actinomycetota</taxon>
        <taxon>Actinomycetes</taxon>
        <taxon>Micromonosporales</taxon>
        <taxon>Micromonosporaceae</taxon>
    </lineage>
</organism>
<dbReference type="SUPFAM" id="SSF50969">
    <property type="entry name" value="YVTN repeat-like/Quinoprotein amine dehydrogenase"/>
    <property type="match status" value="1"/>
</dbReference>
<protein>
    <submittedName>
        <fullName evidence="4">Uncharacterized protein</fullName>
    </submittedName>
</protein>
<reference evidence="4 5" key="1">
    <citation type="submission" date="2020-03" db="EMBL/GenBank/DDBJ databases">
        <title>Whole genome shotgun sequence of Phytohabitans suffuscus NBRC 105367.</title>
        <authorList>
            <person name="Komaki H."/>
            <person name="Tamura T."/>
        </authorList>
    </citation>
    <scope>NUCLEOTIDE SEQUENCE [LARGE SCALE GENOMIC DNA]</scope>
    <source>
        <strain evidence="4 5">NBRC 105367</strain>
    </source>
</reference>
<dbReference type="InterPro" id="IPR015943">
    <property type="entry name" value="WD40/YVTN_repeat-like_dom_sf"/>
</dbReference>
<feature type="domain" description="GerMN" evidence="2">
    <location>
        <begin position="186"/>
        <end position="301"/>
    </location>
</feature>
<evidence type="ECO:0000259" key="2">
    <source>
        <dbReference type="Pfam" id="PF10646"/>
    </source>
</evidence>
<dbReference type="Gene3D" id="2.130.10.10">
    <property type="entry name" value="YVTN repeat-like/Quinoprotein amine dehydrogenase"/>
    <property type="match status" value="1"/>
</dbReference>
<dbReference type="RefSeq" id="WP_173156489.1">
    <property type="nucleotide sequence ID" value="NZ_AP022871.1"/>
</dbReference>
<dbReference type="PROSITE" id="PS51257">
    <property type="entry name" value="PROKAR_LIPOPROTEIN"/>
    <property type="match status" value="1"/>
</dbReference>
<evidence type="ECO:0000313" key="4">
    <source>
        <dbReference type="EMBL" id="BCB85027.1"/>
    </source>
</evidence>
<dbReference type="KEGG" id="psuu:Psuf_023400"/>
<name>A0A6F8YG29_9ACTN</name>